<reference evidence="2" key="1">
    <citation type="journal article" date="2019" name="Int. J. Syst. Evol. Microbiol.">
        <title>The Global Catalogue of Microorganisms (GCM) 10K type strain sequencing project: providing services to taxonomists for standard genome sequencing and annotation.</title>
        <authorList>
            <consortium name="The Broad Institute Genomics Platform"/>
            <consortium name="The Broad Institute Genome Sequencing Center for Infectious Disease"/>
            <person name="Wu L."/>
            <person name="Ma J."/>
        </authorList>
    </citation>
    <scope>NUCLEOTIDE SEQUENCE [LARGE SCALE GENOMIC DNA]</scope>
    <source>
        <strain evidence="2">CCM 8604</strain>
    </source>
</reference>
<name>A0ABW2Y4J5_9BIFI</name>
<dbReference type="RefSeq" id="WP_377937877.1">
    <property type="nucleotide sequence ID" value="NZ_JBHTHQ010000011.1"/>
</dbReference>
<accession>A0ABW2Y4J5</accession>
<keyword evidence="2" id="KW-1185">Reference proteome</keyword>
<dbReference type="EMBL" id="JBHTHQ010000011">
    <property type="protein sequence ID" value="MFD0704404.1"/>
    <property type="molecule type" value="Genomic_DNA"/>
</dbReference>
<sequence length="83" mass="9362">MAKRSNTKINSFSDEWEYVNNDGVRALISRRTGSSTFAVKFSHIGSLKLTDGDYEIQTDSKYIPHAIINQIIEDDIKAARNAK</sequence>
<proteinExistence type="predicted"/>
<dbReference type="Proteomes" id="UP001597036">
    <property type="component" value="Unassembled WGS sequence"/>
</dbReference>
<protein>
    <submittedName>
        <fullName evidence="1">Uncharacterized protein</fullName>
    </submittedName>
</protein>
<evidence type="ECO:0000313" key="1">
    <source>
        <dbReference type="EMBL" id="MFD0704404.1"/>
    </source>
</evidence>
<comment type="caution">
    <text evidence="1">The sequence shown here is derived from an EMBL/GenBank/DDBJ whole genome shotgun (WGS) entry which is preliminary data.</text>
</comment>
<gene>
    <name evidence="1" type="ORF">ACFQY8_01375</name>
</gene>
<organism evidence="1 2">
    <name type="scientific">Alloscardovia venturai</name>
    <dbReference type="NCBI Taxonomy" id="1769421"/>
    <lineage>
        <taxon>Bacteria</taxon>
        <taxon>Bacillati</taxon>
        <taxon>Actinomycetota</taxon>
        <taxon>Actinomycetes</taxon>
        <taxon>Bifidobacteriales</taxon>
        <taxon>Bifidobacteriaceae</taxon>
        <taxon>Alloscardovia</taxon>
    </lineage>
</organism>
<evidence type="ECO:0000313" key="2">
    <source>
        <dbReference type="Proteomes" id="UP001597036"/>
    </source>
</evidence>